<dbReference type="InterPro" id="IPR003675">
    <property type="entry name" value="Rce1/LyrA-like_dom"/>
</dbReference>
<feature type="domain" description="CAAX prenyl protease 2/Lysostaphin resistance protein A-like" evidence="2">
    <location>
        <begin position="112"/>
        <end position="200"/>
    </location>
</feature>
<organism evidence="3 4">
    <name type="scientific">Ruegeria intermedia</name>
    <dbReference type="NCBI Taxonomy" id="996115"/>
    <lineage>
        <taxon>Bacteria</taxon>
        <taxon>Pseudomonadati</taxon>
        <taxon>Pseudomonadota</taxon>
        <taxon>Alphaproteobacteria</taxon>
        <taxon>Rhodobacterales</taxon>
        <taxon>Roseobacteraceae</taxon>
        <taxon>Ruegeria</taxon>
    </lineage>
</organism>
<reference evidence="3 4" key="1">
    <citation type="submission" date="2016-11" db="EMBL/GenBank/DDBJ databases">
        <authorList>
            <person name="Varghese N."/>
            <person name="Submissions S."/>
        </authorList>
    </citation>
    <scope>NUCLEOTIDE SEQUENCE [LARGE SCALE GENOMIC DNA]</scope>
    <source>
        <strain evidence="3 4">DSM 29341</strain>
    </source>
</reference>
<keyword evidence="1" id="KW-0812">Transmembrane</keyword>
<keyword evidence="3" id="KW-0645">Protease</keyword>
<keyword evidence="3" id="KW-0378">Hydrolase</keyword>
<feature type="transmembrane region" description="Helical" evidence="1">
    <location>
        <begin position="44"/>
        <end position="64"/>
    </location>
</feature>
<name>A0A1M4TTR0_9RHOB</name>
<protein>
    <submittedName>
        <fullName evidence="3">CAAX protease self-immunity</fullName>
    </submittedName>
</protein>
<dbReference type="OrthoDB" id="9805801at2"/>
<keyword evidence="1" id="KW-0472">Membrane</keyword>
<dbReference type="GO" id="GO:0004175">
    <property type="term" value="F:endopeptidase activity"/>
    <property type="evidence" value="ECO:0007669"/>
    <property type="project" value="UniProtKB-ARBA"/>
</dbReference>
<keyword evidence="4" id="KW-1185">Reference proteome</keyword>
<dbReference type="EMBL" id="FQVK01000003">
    <property type="protein sequence ID" value="SHE47879.1"/>
    <property type="molecule type" value="Genomic_DNA"/>
</dbReference>
<dbReference type="Proteomes" id="UP000325134">
    <property type="component" value="Unassembled WGS sequence"/>
</dbReference>
<feature type="transmembrane region" description="Helical" evidence="1">
    <location>
        <begin position="21"/>
        <end position="38"/>
    </location>
</feature>
<dbReference type="AlphaFoldDB" id="A0A1M4TTR0"/>
<evidence type="ECO:0000313" key="4">
    <source>
        <dbReference type="Proteomes" id="UP000325134"/>
    </source>
</evidence>
<feature type="transmembrane region" description="Helical" evidence="1">
    <location>
        <begin position="192"/>
        <end position="215"/>
    </location>
</feature>
<keyword evidence="1" id="KW-1133">Transmembrane helix</keyword>
<dbReference type="RefSeq" id="WP_149774580.1">
    <property type="nucleotide sequence ID" value="NZ_FQVK01000003.1"/>
</dbReference>
<dbReference type="GO" id="GO:0080120">
    <property type="term" value="P:CAAX-box protein maturation"/>
    <property type="evidence" value="ECO:0007669"/>
    <property type="project" value="UniProtKB-ARBA"/>
</dbReference>
<dbReference type="Pfam" id="PF02517">
    <property type="entry name" value="Rce1-like"/>
    <property type="match status" value="1"/>
</dbReference>
<proteinExistence type="predicted"/>
<feature type="transmembrane region" description="Helical" evidence="1">
    <location>
        <begin position="76"/>
        <end position="96"/>
    </location>
</feature>
<evidence type="ECO:0000313" key="3">
    <source>
        <dbReference type="EMBL" id="SHE47879.1"/>
    </source>
</evidence>
<evidence type="ECO:0000256" key="1">
    <source>
        <dbReference type="SAM" id="Phobius"/>
    </source>
</evidence>
<gene>
    <name evidence="3" type="ORF">SAMN05444279_1035</name>
</gene>
<sequence length="223" mass="25270">MSDRSSARGLQVSNLRLKAEFVAFFVAVPLLIAVLFPPDWMFPALFFFTAIGIALLHRTPGFSWAELRYGWRNWRWAEVIGFSFAMAAICSALVMATRPDAAFYLLLNRPEFLAVIWLGYPLLSALPQELLFRTLFYRRYHAILPDGAALPLLNAGLFAFAHLMYWSWIVTVMTFAGGLLFSWAYRKRGSFFYAVLLHAIAGNIIFAAGLGVFFYSGNVQRPF</sequence>
<dbReference type="GO" id="GO:0006508">
    <property type="term" value="P:proteolysis"/>
    <property type="evidence" value="ECO:0007669"/>
    <property type="project" value="UniProtKB-KW"/>
</dbReference>
<feature type="transmembrane region" description="Helical" evidence="1">
    <location>
        <begin position="166"/>
        <end position="185"/>
    </location>
</feature>
<accession>A0A1M4TTR0</accession>
<evidence type="ECO:0000259" key="2">
    <source>
        <dbReference type="Pfam" id="PF02517"/>
    </source>
</evidence>